<reference evidence="1" key="1">
    <citation type="submission" date="2023-11" db="EMBL/GenBank/DDBJ databases">
        <title>Genome assemblies of two species of porcelain crab, Petrolisthes cinctipes and Petrolisthes manimaculis (Anomura: Porcellanidae).</title>
        <authorList>
            <person name="Angst P."/>
        </authorList>
    </citation>
    <scope>NUCLEOTIDE SEQUENCE</scope>
    <source>
        <strain evidence="1">PB745_02</strain>
        <tissue evidence="1">Gill</tissue>
    </source>
</reference>
<sequence>MSGKAHGNERGRNLGLMEGTVDGTDVNVIWKGFYCPLPSIIGTEIESVTGRLKTHKPRVVKLKEQETTGGEDWKELETTGGANWKELEAIGGVNWKELEMMTGGTDWKELEATGCVNWKLREVQETRCWNLYGPNTSDCNGLEGPPGCLIRTGGTKWTELIEPRREYEGPPITWKWIDLSTGVNGMYRLEEEYATY</sequence>
<evidence type="ECO:0000313" key="1">
    <source>
        <dbReference type="EMBL" id="KAK4293173.1"/>
    </source>
</evidence>
<keyword evidence="2" id="KW-1185">Reference proteome</keyword>
<proteinExistence type="predicted"/>
<evidence type="ECO:0000313" key="2">
    <source>
        <dbReference type="Proteomes" id="UP001292094"/>
    </source>
</evidence>
<comment type="caution">
    <text evidence="1">The sequence shown here is derived from an EMBL/GenBank/DDBJ whole genome shotgun (WGS) entry which is preliminary data.</text>
</comment>
<name>A0AAE1NNF6_9EUCA</name>
<dbReference type="EMBL" id="JAWZYT010004619">
    <property type="protein sequence ID" value="KAK4293173.1"/>
    <property type="molecule type" value="Genomic_DNA"/>
</dbReference>
<dbReference type="Proteomes" id="UP001292094">
    <property type="component" value="Unassembled WGS sequence"/>
</dbReference>
<dbReference type="AlphaFoldDB" id="A0AAE1NNF6"/>
<gene>
    <name evidence="1" type="ORF">Pmani_034109</name>
</gene>
<accession>A0AAE1NNF6</accession>
<organism evidence="1 2">
    <name type="scientific">Petrolisthes manimaculis</name>
    <dbReference type="NCBI Taxonomy" id="1843537"/>
    <lineage>
        <taxon>Eukaryota</taxon>
        <taxon>Metazoa</taxon>
        <taxon>Ecdysozoa</taxon>
        <taxon>Arthropoda</taxon>
        <taxon>Crustacea</taxon>
        <taxon>Multicrustacea</taxon>
        <taxon>Malacostraca</taxon>
        <taxon>Eumalacostraca</taxon>
        <taxon>Eucarida</taxon>
        <taxon>Decapoda</taxon>
        <taxon>Pleocyemata</taxon>
        <taxon>Anomura</taxon>
        <taxon>Galatheoidea</taxon>
        <taxon>Porcellanidae</taxon>
        <taxon>Petrolisthes</taxon>
    </lineage>
</organism>
<protein>
    <submittedName>
        <fullName evidence="1">Uncharacterized protein</fullName>
    </submittedName>
</protein>